<dbReference type="EMBL" id="JAMPKM010000007">
    <property type="protein sequence ID" value="MEP0818179.1"/>
    <property type="molecule type" value="Genomic_DNA"/>
</dbReference>
<sequence length="109" mass="12486">MENQDFLSEFGNEDVIAFGSVLHKTGKFKNVVKNTFMDRNWVPIKFNTNLGVSSEKWLEEGVSCEILRLGDKSWQKGKIKIRVSVEFCPDEPEITESPLDDIRQAIAEH</sequence>
<protein>
    <recommendedName>
        <fullName evidence="3">KGK family protein</fullName>
    </recommendedName>
</protein>
<dbReference type="RefSeq" id="WP_190432653.1">
    <property type="nucleotide sequence ID" value="NZ_JAMPKM010000007.1"/>
</dbReference>
<accession>A0ABV0J970</accession>
<reference evidence="1 2" key="1">
    <citation type="submission" date="2022-04" db="EMBL/GenBank/DDBJ databases">
        <title>Positive selection, recombination, and allopatry shape intraspecific diversity of widespread and dominant cyanobacteria.</title>
        <authorList>
            <person name="Wei J."/>
            <person name="Shu W."/>
            <person name="Hu C."/>
        </authorList>
    </citation>
    <scope>NUCLEOTIDE SEQUENCE [LARGE SCALE GENOMIC DNA]</scope>
    <source>
        <strain evidence="1 2">GB2-A4</strain>
    </source>
</reference>
<gene>
    <name evidence="1" type="ORF">NC998_13850</name>
</gene>
<name>A0ABV0J970_9CYAN</name>
<proteinExistence type="predicted"/>
<comment type="caution">
    <text evidence="1">The sequence shown here is derived from an EMBL/GenBank/DDBJ whole genome shotgun (WGS) entry which is preliminary data.</text>
</comment>
<evidence type="ECO:0008006" key="3">
    <source>
        <dbReference type="Google" id="ProtNLM"/>
    </source>
</evidence>
<keyword evidence="2" id="KW-1185">Reference proteome</keyword>
<evidence type="ECO:0000313" key="1">
    <source>
        <dbReference type="EMBL" id="MEP0818179.1"/>
    </source>
</evidence>
<dbReference type="InterPro" id="IPR014971">
    <property type="entry name" value="KGK"/>
</dbReference>
<dbReference type="Pfam" id="PF08872">
    <property type="entry name" value="KGK"/>
    <property type="match status" value="1"/>
</dbReference>
<evidence type="ECO:0000313" key="2">
    <source>
        <dbReference type="Proteomes" id="UP001464891"/>
    </source>
</evidence>
<organism evidence="1 2">
    <name type="scientific">Trichocoleus desertorum GB2-A4</name>
    <dbReference type="NCBI Taxonomy" id="2933944"/>
    <lineage>
        <taxon>Bacteria</taxon>
        <taxon>Bacillati</taxon>
        <taxon>Cyanobacteriota</taxon>
        <taxon>Cyanophyceae</taxon>
        <taxon>Leptolyngbyales</taxon>
        <taxon>Trichocoleusaceae</taxon>
        <taxon>Trichocoleus</taxon>
    </lineage>
</organism>
<dbReference type="Proteomes" id="UP001464891">
    <property type="component" value="Unassembled WGS sequence"/>
</dbReference>